<evidence type="ECO:0000313" key="2">
    <source>
        <dbReference type="Proteomes" id="UP000018050"/>
    </source>
</evidence>
<gene>
    <name evidence="1" type="ORF">EAH_00065070</name>
</gene>
<dbReference type="AlphaFoldDB" id="U6GUB6"/>
<sequence>VVGALVKADEPQVVAFLLQTEIIPLCLRIMETGSELSKTVATFIVQKVLLDDVGLSYICATAERFYAVSTVLCNMVAGAGEAPSNRLLKHVIRCYLRLADNSRAREALRQCLPEALKNPELHASLKDDPATKKWLMQLLHAVGDTPQQQQTAALPPPS</sequence>
<dbReference type="InterPro" id="IPR011989">
    <property type="entry name" value="ARM-like"/>
</dbReference>
<proteinExistence type="predicted"/>
<dbReference type="PANTHER" id="PTHR12262">
    <property type="entry name" value="CCR4-NOT TRANSCRIPTION COMPLEX SUBUNIT 9"/>
    <property type="match status" value="1"/>
</dbReference>
<keyword evidence="2" id="KW-1185">Reference proteome</keyword>
<dbReference type="Proteomes" id="UP000018050">
    <property type="component" value="Unassembled WGS sequence"/>
</dbReference>
<dbReference type="OrthoDB" id="1183224at2759"/>
<reference evidence="1" key="1">
    <citation type="submission" date="2013-10" db="EMBL/GenBank/DDBJ databases">
        <title>Genomic analysis of the causative agents of coccidiosis in chickens.</title>
        <authorList>
            <person name="Reid A.J."/>
            <person name="Blake D."/>
            <person name="Billington K."/>
            <person name="Browne H."/>
            <person name="Dunn M."/>
            <person name="Hung S."/>
            <person name="Kawahara F."/>
            <person name="Miranda-Saavedra D."/>
            <person name="Mourier T."/>
            <person name="Nagra H."/>
            <person name="Otto T.D."/>
            <person name="Rawlings N."/>
            <person name="Sanchez A."/>
            <person name="Sanders M."/>
            <person name="Subramaniam C."/>
            <person name="Tay Y."/>
            <person name="Dear P."/>
            <person name="Doerig C."/>
            <person name="Gruber A."/>
            <person name="Parkinson J."/>
            <person name="Shirley M."/>
            <person name="Wan K.L."/>
            <person name="Berriman M."/>
            <person name="Tomley F."/>
            <person name="Pain A."/>
        </authorList>
    </citation>
    <scope>NUCLEOTIDE SEQUENCE</scope>
    <source>
        <strain evidence="1">Houghton</strain>
    </source>
</reference>
<dbReference type="RefSeq" id="XP_013248337.1">
    <property type="nucleotide sequence ID" value="XM_013392883.1"/>
</dbReference>
<dbReference type="Gene3D" id="1.25.10.10">
    <property type="entry name" value="Leucine-rich Repeat Variant"/>
    <property type="match status" value="1"/>
</dbReference>
<evidence type="ECO:0000313" key="1">
    <source>
        <dbReference type="EMBL" id="CDI82154.1"/>
    </source>
</evidence>
<dbReference type="GeneID" id="25274577"/>
<accession>U6GUB6</accession>
<name>U6GUB6_EIMAC</name>
<protein>
    <submittedName>
        <fullName evidence="1">Cell differentiation protein rcd1, putative</fullName>
    </submittedName>
</protein>
<reference evidence="1" key="2">
    <citation type="submission" date="2013-10" db="EMBL/GenBank/DDBJ databases">
        <authorList>
            <person name="Aslett M."/>
        </authorList>
    </citation>
    <scope>NUCLEOTIDE SEQUENCE</scope>
    <source>
        <strain evidence="1">Houghton</strain>
    </source>
</reference>
<dbReference type="Pfam" id="PF04078">
    <property type="entry name" value="Rcd1"/>
    <property type="match status" value="1"/>
</dbReference>
<organism evidence="1 2">
    <name type="scientific">Eimeria acervulina</name>
    <name type="common">Coccidian parasite</name>
    <dbReference type="NCBI Taxonomy" id="5801"/>
    <lineage>
        <taxon>Eukaryota</taxon>
        <taxon>Sar</taxon>
        <taxon>Alveolata</taxon>
        <taxon>Apicomplexa</taxon>
        <taxon>Conoidasida</taxon>
        <taxon>Coccidia</taxon>
        <taxon>Eucoccidiorida</taxon>
        <taxon>Eimeriorina</taxon>
        <taxon>Eimeriidae</taxon>
        <taxon>Eimeria</taxon>
    </lineage>
</organism>
<dbReference type="GO" id="GO:0006402">
    <property type="term" value="P:mRNA catabolic process"/>
    <property type="evidence" value="ECO:0007669"/>
    <property type="project" value="InterPro"/>
</dbReference>
<dbReference type="GO" id="GO:0030014">
    <property type="term" value="C:CCR4-NOT complex"/>
    <property type="evidence" value="ECO:0007669"/>
    <property type="project" value="InterPro"/>
</dbReference>
<feature type="non-terminal residue" evidence="1">
    <location>
        <position position="1"/>
    </location>
</feature>
<dbReference type="EMBL" id="HG672088">
    <property type="protein sequence ID" value="CDI82154.1"/>
    <property type="molecule type" value="Genomic_DNA"/>
</dbReference>
<dbReference type="VEuPathDB" id="ToxoDB:EAH_00065070"/>
<dbReference type="InterPro" id="IPR007216">
    <property type="entry name" value="CNOT9"/>
</dbReference>
<dbReference type="OMA" id="GLEYICT"/>